<accession>A0A0V1CM78</accession>
<organism evidence="2 3">
    <name type="scientific">Trichinella britovi</name>
    <name type="common">Parasitic roundworm</name>
    <dbReference type="NCBI Taxonomy" id="45882"/>
    <lineage>
        <taxon>Eukaryota</taxon>
        <taxon>Metazoa</taxon>
        <taxon>Ecdysozoa</taxon>
        <taxon>Nematoda</taxon>
        <taxon>Enoplea</taxon>
        <taxon>Dorylaimia</taxon>
        <taxon>Trichinellida</taxon>
        <taxon>Trichinellidae</taxon>
        <taxon>Trichinella</taxon>
    </lineage>
</organism>
<evidence type="ECO:0000313" key="3">
    <source>
        <dbReference type="Proteomes" id="UP000054653"/>
    </source>
</evidence>
<dbReference type="EMBL" id="JYDI01000154">
    <property type="protein sequence ID" value="KRY50263.1"/>
    <property type="molecule type" value="Genomic_DNA"/>
</dbReference>
<gene>
    <name evidence="2" type="ORF">T03_2210</name>
</gene>
<dbReference type="OrthoDB" id="5920585at2759"/>
<sequence length="141" mass="15505">MALKGAATACYCPPPAFSLEMDLTEWMDTVEDFIFVSGVPPYNQATSARLLMTEAGRRELFSPGSSRDSSWQELKRRLLTAYGQSESLIRFKMRFSGSREVREQIGQPFHPQPGVQRTPLRALPAGAGDSHKGTPVGGKSN</sequence>
<feature type="region of interest" description="Disordered" evidence="1">
    <location>
        <begin position="101"/>
        <end position="141"/>
    </location>
</feature>
<name>A0A0V1CM78_TRIBR</name>
<comment type="caution">
    <text evidence="2">The sequence shown here is derived from an EMBL/GenBank/DDBJ whole genome shotgun (WGS) entry which is preliminary data.</text>
</comment>
<protein>
    <submittedName>
        <fullName evidence="2">Uncharacterized protein</fullName>
    </submittedName>
</protein>
<evidence type="ECO:0000256" key="1">
    <source>
        <dbReference type="SAM" id="MobiDB-lite"/>
    </source>
</evidence>
<dbReference type="AlphaFoldDB" id="A0A0V1CM78"/>
<keyword evidence="3" id="KW-1185">Reference proteome</keyword>
<dbReference type="Proteomes" id="UP000054653">
    <property type="component" value="Unassembled WGS sequence"/>
</dbReference>
<evidence type="ECO:0000313" key="2">
    <source>
        <dbReference type="EMBL" id="KRY50263.1"/>
    </source>
</evidence>
<proteinExistence type="predicted"/>
<reference evidence="2 3" key="1">
    <citation type="submission" date="2015-01" db="EMBL/GenBank/DDBJ databases">
        <title>Evolution of Trichinella species and genotypes.</title>
        <authorList>
            <person name="Korhonen P.K."/>
            <person name="Edoardo P."/>
            <person name="Giuseppe L.R."/>
            <person name="Gasser R.B."/>
        </authorList>
    </citation>
    <scope>NUCLEOTIDE SEQUENCE [LARGE SCALE GENOMIC DNA]</scope>
    <source>
        <strain evidence="2">ISS120</strain>
    </source>
</reference>